<evidence type="ECO:0000313" key="2">
    <source>
        <dbReference type="EMBL" id="CBX74269.1"/>
    </source>
</evidence>
<dbReference type="AlphaFoldDB" id="F4N861"/>
<dbReference type="EMBL" id="FR718792">
    <property type="protein sequence ID" value="CBX74269.1"/>
    <property type="molecule type" value="Genomic_DNA"/>
</dbReference>
<dbReference type="PANTHER" id="PTHR37957">
    <property type="entry name" value="BLR7070 PROTEIN"/>
    <property type="match status" value="1"/>
</dbReference>
<reference evidence="2" key="1">
    <citation type="journal article" date="2011" name="BMC Genomics">
        <title>Shotgun sequencing of Yersinia enterocolitica strain W22703 (biotype 2, serotype O:9): genomic evidence for oscillation between invertebrates and mammals.</title>
        <authorList>
            <person name="Fuchs T.M."/>
            <person name="Brandt K."/>
            <person name="Starke M."/>
            <person name="Rattei T."/>
        </authorList>
    </citation>
    <scope>NUCLEOTIDE SEQUENCE</scope>
</reference>
<dbReference type="PANTHER" id="PTHR37957:SF1">
    <property type="entry name" value="PHYTASE-LIKE DOMAIN-CONTAINING PROTEIN"/>
    <property type="match status" value="1"/>
</dbReference>
<dbReference type="Pfam" id="PF13449">
    <property type="entry name" value="Phytase-like"/>
    <property type="match status" value="1"/>
</dbReference>
<proteinExistence type="predicted"/>
<organism evidence="2">
    <name type="scientific">Yersinia enterocolitica W22703</name>
    <dbReference type="NCBI Taxonomy" id="913028"/>
    <lineage>
        <taxon>Bacteria</taxon>
        <taxon>Pseudomonadati</taxon>
        <taxon>Pseudomonadota</taxon>
        <taxon>Gammaproteobacteria</taxon>
        <taxon>Enterobacterales</taxon>
        <taxon>Yersiniaceae</taxon>
        <taxon>Yersinia</taxon>
    </lineage>
</organism>
<evidence type="ECO:0000259" key="1">
    <source>
        <dbReference type="Pfam" id="PF13449"/>
    </source>
</evidence>
<dbReference type="InterPro" id="IPR027372">
    <property type="entry name" value="Phytase-like_dom"/>
</dbReference>
<sequence length="167" mass="18709">MLEFDVKNQAWTGRSWQYVLEDNQNAIGDFNMIDAKHGLVIERDNGEGTADRACAAGAATDKCFSQIAKFKRVYKIAFSDENVGKPVEKVSYIDLLNIKDPQNLARKPLNNGVLTFPFFTIENVDVVDANHIIVGNDNNFPLSSSRQPNEADDNEFILLDVKELLSQ</sequence>
<protein>
    <recommendedName>
        <fullName evidence="1">Phytase-like domain-containing protein</fullName>
    </recommendedName>
</protein>
<gene>
    <name evidence="2" type="ORF">YEW_KQ45420</name>
</gene>
<name>F4N861_YEREN</name>
<feature type="domain" description="Phytase-like" evidence="1">
    <location>
        <begin position="2"/>
        <end position="140"/>
    </location>
</feature>
<accession>F4N861</accession>